<dbReference type="SUPFAM" id="SSF56300">
    <property type="entry name" value="Metallo-dependent phosphatases"/>
    <property type="match status" value="1"/>
</dbReference>
<dbReference type="InterPro" id="IPR004843">
    <property type="entry name" value="Calcineurin-like_PHP"/>
</dbReference>
<keyword evidence="3" id="KW-1185">Reference proteome</keyword>
<dbReference type="PANTHER" id="PTHR12905:SF0">
    <property type="entry name" value="CALCINEURIN-LIKE PHOSPHOESTERASE DOMAIN-CONTAINING PROTEIN"/>
    <property type="match status" value="1"/>
</dbReference>
<dbReference type="EMBL" id="CABFNS010000399">
    <property type="protein sequence ID" value="VUC21461.1"/>
    <property type="molecule type" value="Genomic_DNA"/>
</dbReference>
<reference evidence="2 3" key="1">
    <citation type="submission" date="2019-06" db="EMBL/GenBank/DDBJ databases">
        <authorList>
            <person name="Broberg M."/>
        </authorList>
    </citation>
    <scope>NUCLEOTIDE SEQUENCE [LARGE SCALE GENOMIC DNA]</scope>
</reference>
<evidence type="ECO:0000313" key="3">
    <source>
        <dbReference type="Proteomes" id="UP000766486"/>
    </source>
</evidence>
<name>A0ABY6TUW1_BIOOC</name>
<accession>A0ABY6TUW1</accession>
<comment type="caution">
    <text evidence="2">The sequence shown here is derived from an EMBL/GenBank/DDBJ whole genome shotgun (WGS) entry which is preliminary data.</text>
</comment>
<dbReference type="Pfam" id="PF00149">
    <property type="entry name" value="Metallophos"/>
    <property type="match status" value="1"/>
</dbReference>
<feature type="domain" description="Calcineurin-like phosphoesterase" evidence="1">
    <location>
        <begin position="9"/>
        <end position="210"/>
    </location>
</feature>
<dbReference type="Proteomes" id="UP000766486">
    <property type="component" value="Unassembled WGS sequence"/>
</dbReference>
<sequence length="295" mass="32837">MGDSAVNCRFLILSDTHGEDLPLQFDFNDSSIDVLIHCGDLTTESKLHEFRKTLQMIDNIKASLKLVIPGNHDFTLDKASYTALLDREHLEKALVEKIYGKYGRVGEIFADYQDIHLLDEGMHTFGLPNGANFKVFASPFTPSESNMGFHYPPGDKYTWEIGETDVVITHGPPEGILDRTISRTRAGCPQLFAAIARQRPRLHCFGHIHEGWGAKLVTWRENVSKEPSHFTDIDNGKSTTIATLASLNQALYGDRQDGEGDSKQPKLKRLQGGGVHTSCCTVDECCIEKGAKIYL</sequence>
<dbReference type="CDD" id="cd07379">
    <property type="entry name" value="MPP_239FB"/>
    <property type="match status" value="1"/>
</dbReference>
<dbReference type="InterPro" id="IPR029052">
    <property type="entry name" value="Metallo-depent_PP-like"/>
</dbReference>
<evidence type="ECO:0000313" key="2">
    <source>
        <dbReference type="EMBL" id="VUC21461.1"/>
    </source>
</evidence>
<dbReference type="InterPro" id="IPR051693">
    <property type="entry name" value="UPF0046_metallophosphoest"/>
</dbReference>
<gene>
    <name evidence="2" type="ORF">CLO192961_LOCUS55313</name>
</gene>
<organism evidence="2 3">
    <name type="scientific">Bionectria ochroleuca</name>
    <name type="common">Gliocladium roseum</name>
    <dbReference type="NCBI Taxonomy" id="29856"/>
    <lineage>
        <taxon>Eukaryota</taxon>
        <taxon>Fungi</taxon>
        <taxon>Dikarya</taxon>
        <taxon>Ascomycota</taxon>
        <taxon>Pezizomycotina</taxon>
        <taxon>Sordariomycetes</taxon>
        <taxon>Hypocreomycetidae</taxon>
        <taxon>Hypocreales</taxon>
        <taxon>Bionectriaceae</taxon>
        <taxon>Clonostachys</taxon>
    </lineage>
</organism>
<evidence type="ECO:0000259" key="1">
    <source>
        <dbReference type="Pfam" id="PF00149"/>
    </source>
</evidence>
<proteinExistence type="predicted"/>
<protein>
    <recommendedName>
        <fullName evidence="1">Calcineurin-like phosphoesterase domain-containing protein</fullName>
    </recommendedName>
</protein>
<dbReference type="PANTHER" id="PTHR12905">
    <property type="entry name" value="METALLOPHOSPHOESTERASE"/>
    <property type="match status" value="1"/>
</dbReference>
<dbReference type="Gene3D" id="3.60.21.10">
    <property type="match status" value="1"/>
</dbReference>